<keyword evidence="1" id="KW-0812">Transmembrane</keyword>
<evidence type="ECO:0000256" key="1">
    <source>
        <dbReference type="SAM" id="Phobius"/>
    </source>
</evidence>
<keyword evidence="1" id="KW-1133">Transmembrane helix</keyword>
<gene>
    <name evidence="2" type="ORF">LCGC14_2552270</name>
</gene>
<accession>A0A0F9AN55</accession>
<protein>
    <submittedName>
        <fullName evidence="2">Uncharacterized protein</fullName>
    </submittedName>
</protein>
<evidence type="ECO:0000313" key="2">
    <source>
        <dbReference type="EMBL" id="KKL10795.1"/>
    </source>
</evidence>
<comment type="caution">
    <text evidence="2">The sequence shown here is derived from an EMBL/GenBank/DDBJ whole genome shotgun (WGS) entry which is preliminary data.</text>
</comment>
<organism evidence="2">
    <name type="scientific">marine sediment metagenome</name>
    <dbReference type="NCBI Taxonomy" id="412755"/>
    <lineage>
        <taxon>unclassified sequences</taxon>
        <taxon>metagenomes</taxon>
        <taxon>ecological metagenomes</taxon>
    </lineage>
</organism>
<feature type="transmembrane region" description="Helical" evidence="1">
    <location>
        <begin position="12"/>
        <end position="35"/>
    </location>
</feature>
<reference evidence="2" key="1">
    <citation type="journal article" date="2015" name="Nature">
        <title>Complex archaea that bridge the gap between prokaryotes and eukaryotes.</title>
        <authorList>
            <person name="Spang A."/>
            <person name="Saw J.H."/>
            <person name="Jorgensen S.L."/>
            <person name="Zaremba-Niedzwiedzka K."/>
            <person name="Martijn J."/>
            <person name="Lind A.E."/>
            <person name="van Eijk R."/>
            <person name="Schleper C."/>
            <person name="Guy L."/>
            <person name="Ettema T.J."/>
        </authorList>
    </citation>
    <scope>NUCLEOTIDE SEQUENCE</scope>
</reference>
<keyword evidence="1" id="KW-0472">Membrane</keyword>
<dbReference type="EMBL" id="LAZR01041917">
    <property type="protein sequence ID" value="KKL10795.1"/>
    <property type="molecule type" value="Genomic_DNA"/>
</dbReference>
<dbReference type="AlphaFoldDB" id="A0A0F9AN55"/>
<sequence length="67" mass="7331">MPVFLLYIDPTAAGLGLQMLLAGAVGSLVTIRLFWGRVFSMFSRTEQEAEEVPASCDRGFRHLASKA</sequence>
<name>A0A0F9AN55_9ZZZZ</name>
<proteinExistence type="predicted"/>